<dbReference type="AlphaFoldDB" id="A0A2M4B1G2"/>
<name>A0A2M4B1G2_9DIPT</name>
<keyword evidence="1" id="KW-0732">Signal</keyword>
<reference evidence="2" key="1">
    <citation type="submission" date="2018-01" db="EMBL/GenBank/DDBJ databases">
        <title>An insight into the sialome of Amazonian anophelines.</title>
        <authorList>
            <person name="Ribeiro J.M."/>
            <person name="Scarpassa V."/>
            <person name="Calvo E."/>
        </authorList>
    </citation>
    <scope>NUCLEOTIDE SEQUENCE</scope>
    <source>
        <tissue evidence="2">Salivary glands</tissue>
    </source>
</reference>
<protein>
    <submittedName>
        <fullName evidence="2">Putative secreted protein</fullName>
    </submittedName>
</protein>
<evidence type="ECO:0000256" key="1">
    <source>
        <dbReference type="SAM" id="SignalP"/>
    </source>
</evidence>
<evidence type="ECO:0000313" key="2">
    <source>
        <dbReference type="EMBL" id="MBW46873.1"/>
    </source>
</evidence>
<organism evidence="2">
    <name type="scientific">Anopheles triannulatus</name>
    <dbReference type="NCBI Taxonomy" id="58253"/>
    <lineage>
        <taxon>Eukaryota</taxon>
        <taxon>Metazoa</taxon>
        <taxon>Ecdysozoa</taxon>
        <taxon>Arthropoda</taxon>
        <taxon>Hexapoda</taxon>
        <taxon>Insecta</taxon>
        <taxon>Pterygota</taxon>
        <taxon>Neoptera</taxon>
        <taxon>Endopterygota</taxon>
        <taxon>Diptera</taxon>
        <taxon>Nematocera</taxon>
        <taxon>Culicoidea</taxon>
        <taxon>Culicidae</taxon>
        <taxon>Anophelinae</taxon>
        <taxon>Anopheles</taxon>
    </lineage>
</organism>
<feature type="signal peptide" evidence="1">
    <location>
        <begin position="1"/>
        <end position="24"/>
    </location>
</feature>
<dbReference type="EMBL" id="GGFK01013552">
    <property type="protein sequence ID" value="MBW46873.1"/>
    <property type="molecule type" value="Transcribed_RNA"/>
</dbReference>
<accession>A0A2M4B1G2</accession>
<proteinExistence type="predicted"/>
<sequence>MLQHGMNILSGCVWLSVISITVRATRQVPGLDSERFQRLAMLESNLLLENLLKLLYQQHETASTASPSSAGTDPAVERATSTPIAKGHVVIGENLIMMRQHLALDILIWITTIRLMRYRYPKNPFAKRASPGANRDATSPDLNVQQTECVQIIEKHLEPVVRHCIVLANRSVAHKCVKLLSLVLEGAQNMVDKNACSSFEQSLHQAIVACLPDTVNSTHAGALRWFMLLISGTTMPEHHLAVADSCLGLLQTVAEELRKRNNPFTALLRTRFGLHGAPFESELFDVHPMDARFGASGTVGGGGAAGIIPGFTCANGTGASAGISQCTVGGCGGVGGGGIGGGGFFGVFVVGGGQLSVDVRFVWFGAGAEVRCLGDPVGTRFVVTYFLCFLLV</sequence>
<feature type="chain" id="PRO_5014669529" evidence="1">
    <location>
        <begin position="25"/>
        <end position="392"/>
    </location>
</feature>